<evidence type="ECO:0000313" key="26">
    <source>
        <dbReference type="EMBL" id="OXR43247.1"/>
    </source>
</evidence>
<evidence type="ECO:0000256" key="12">
    <source>
        <dbReference type="ARBA" id="ARBA00023273"/>
    </source>
</evidence>
<dbReference type="InterPro" id="IPR052365">
    <property type="entry name" value="THEM4/THEM5_acyl-CoA_thioest"/>
</dbReference>
<evidence type="ECO:0000256" key="9">
    <source>
        <dbReference type="ARBA" id="ARBA00022946"/>
    </source>
</evidence>
<evidence type="ECO:0000256" key="19">
    <source>
        <dbReference type="ARBA" id="ARBA00047588"/>
    </source>
</evidence>
<dbReference type="Gene3D" id="3.10.129.10">
    <property type="entry name" value="Hotdog Thioesterase"/>
    <property type="match status" value="1"/>
</dbReference>
<reference evidence="26 27" key="1">
    <citation type="submission" date="2017-07" db="EMBL/GenBank/DDBJ databases">
        <title>First draft Genome Sequence of Nocardia cerradoensis isolated from human infection.</title>
        <authorList>
            <person name="Carrasco G."/>
        </authorList>
    </citation>
    <scope>NUCLEOTIDE SEQUENCE [LARGE SCALE GENOMIC DNA]</scope>
    <source>
        <strain evidence="26 27">CNM20130759</strain>
    </source>
</reference>
<keyword evidence="10" id="KW-0443">Lipid metabolism</keyword>
<evidence type="ECO:0000313" key="27">
    <source>
        <dbReference type="Proteomes" id="UP000215506"/>
    </source>
</evidence>
<name>A0A231H344_9NOCA</name>
<protein>
    <recommendedName>
        <fullName evidence="17">Acyl-coenzyme A thioesterase THEM4</fullName>
        <ecNumber evidence="16">3.1.2.2</ecNumber>
    </recommendedName>
    <alternativeName>
        <fullName evidence="18">Thioesterase superfamily member 4</fullName>
    </alternativeName>
</protein>
<keyword evidence="11" id="KW-0472">Membrane</keyword>
<comment type="similarity">
    <text evidence="15">Belongs to the THEM4/THEM5 thioesterase family.</text>
</comment>
<comment type="caution">
    <text evidence="26">The sequence shown here is derived from an EMBL/GenBank/DDBJ whole genome shotgun (WGS) entry which is preliminary data.</text>
</comment>
<dbReference type="GO" id="GO:0016787">
    <property type="term" value="F:hydrolase activity"/>
    <property type="evidence" value="ECO:0007669"/>
    <property type="project" value="UniProtKB-KW"/>
</dbReference>
<keyword evidence="7" id="KW-0378">Hydrolase</keyword>
<evidence type="ECO:0000256" key="14">
    <source>
        <dbReference type="ARBA" id="ARBA00037002"/>
    </source>
</evidence>
<dbReference type="PANTHER" id="PTHR12418">
    <property type="entry name" value="ACYL-COENZYME A THIOESTERASE THEM4"/>
    <property type="match status" value="1"/>
</dbReference>
<proteinExistence type="inferred from homology"/>
<comment type="subcellular location">
    <subcellularLocation>
        <location evidence="3">Cell projection</location>
        <location evidence="3">Ruffle membrane</location>
    </subcellularLocation>
    <subcellularLocation>
        <location evidence="2">Cytoplasm</location>
    </subcellularLocation>
    <subcellularLocation>
        <location evidence="1">Membrane</location>
        <topology evidence="1">Peripheral membrane protein</topology>
    </subcellularLocation>
</comment>
<evidence type="ECO:0000256" key="5">
    <source>
        <dbReference type="ARBA" id="ARBA00022490"/>
    </source>
</evidence>
<dbReference type="EMBL" id="NGAF01000010">
    <property type="protein sequence ID" value="OXR43247.1"/>
    <property type="molecule type" value="Genomic_DNA"/>
</dbReference>
<keyword evidence="9" id="KW-0809">Transit peptide</keyword>
<evidence type="ECO:0000256" key="24">
    <source>
        <dbReference type="SAM" id="MobiDB-lite"/>
    </source>
</evidence>
<accession>A0A231H344</accession>
<dbReference type="InterPro" id="IPR029069">
    <property type="entry name" value="HotDog_dom_sf"/>
</dbReference>
<comment type="catalytic activity">
    <reaction evidence="20">
        <text>hexadecanoyl-CoA + H2O = hexadecanoate + CoA + H(+)</text>
        <dbReference type="Rhea" id="RHEA:16645"/>
        <dbReference type="ChEBI" id="CHEBI:7896"/>
        <dbReference type="ChEBI" id="CHEBI:15377"/>
        <dbReference type="ChEBI" id="CHEBI:15378"/>
        <dbReference type="ChEBI" id="CHEBI:57287"/>
        <dbReference type="ChEBI" id="CHEBI:57379"/>
        <dbReference type="EC" id="3.1.2.2"/>
    </reaction>
    <physiologicalReaction direction="left-to-right" evidence="20">
        <dbReference type="Rhea" id="RHEA:16646"/>
    </physiologicalReaction>
</comment>
<evidence type="ECO:0000256" key="15">
    <source>
        <dbReference type="ARBA" id="ARBA00038456"/>
    </source>
</evidence>
<comment type="catalytic activity">
    <reaction evidence="14">
        <text>(9Z)-octadecenoyl-CoA + H2O = (9Z)-octadecenoate + CoA + H(+)</text>
        <dbReference type="Rhea" id="RHEA:40139"/>
        <dbReference type="ChEBI" id="CHEBI:15377"/>
        <dbReference type="ChEBI" id="CHEBI:15378"/>
        <dbReference type="ChEBI" id="CHEBI:30823"/>
        <dbReference type="ChEBI" id="CHEBI:57287"/>
        <dbReference type="ChEBI" id="CHEBI:57387"/>
    </reaction>
    <physiologicalReaction direction="left-to-right" evidence="14">
        <dbReference type="Rhea" id="RHEA:40140"/>
    </physiologicalReaction>
</comment>
<keyword evidence="4" id="KW-1003">Cell membrane</keyword>
<evidence type="ECO:0000256" key="13">
    <source>
        <dbReference type="ARBA" id="ARBA00035852"/>
    </source>
</evidence>
<evidence type="ECO:0000256" key="4">
    <source>
        <dbReference type="ARBA" id="ARBA00022475"/>
    </source>
</evidence>
<dbReference type="GO" id="GO:0006631">
    <property type="term" value="P:fatty acid metabolic process"/>
    <property type="evidence" value="ECO:0007669"/>
    <property type="project" value="UniProtKB-KW"/>
</dbReference>
<evidence type="ECO:0000256" key="21">
    <source>
        <dbReference type="ARBA" id="ARBA00047969"/>
    </source>
</evidence>
<evidence type="ECO:0000256" key="3">
    <source>
        <dbReference type="ARBA" id="ARBA00004632"/>
    </source>
</evidence>
<comment type="catalytic activity">
    <reaction evidence="22">
        <text>dodecanoyl-CoA + H2O = dodecanoate + CoA + H(+)</text>
        <dbReference type="Rhea" id="RHEA:30135"/>
        <dbReference type="ChEBI" id="CHEBI:15377"/>
        <dbReference type="ChEBI" id="CHEBI:15378"/>
        <dbReference type="ChEBI" id="CHEBI:18262"/>
        <dbReference type="ChEBI" id="CHEBI:57287"/>
        <dbReference type="ChEBI" id="CHEBI:57375"/>
    </reaction>
    <physiologicalReaction direction="left-to-right" evidence="22">
        <dbReference type="Rhea" id="RHEA:30136"/>
    </physiologicalReaction>
</comment>
<dbReference type="EC" id="3.1.2.2" evidence="16"/>
<comment type="catalytic activity">
    <reaction evidence="23">
        <text>tetradecanoyl-CoA + H2O = tetradecanoate + CoA + H(+)</text>
        <dbReference type="Rhea" id="RHEA:40119"/>
        <dbReference type="ChEBI" id="CHEBI:15377"/>
        <dbReference type="ChEBI" id="CHEBI:15378"/>
        <dbReference type="ChEBI" id="CHEBI:30807"/>
        <dbReference type="ChEBI" id="CHEBI:57287"/>
        <dbReference type="ChEBI" id="CHEBI:57385"/>
    </reaction>
    <physiologicalReaction direction="left-to-right" evidence="23">
        <dbReference type="Rhea" id="RHEA:40120"/>
    </physiologicalReaction>
</comment>
<dbReference type="SUPFAM" id="SSF54637">
    <property type="entry name" value="Thioesterase/thiol ester dehydrase-isomerase"/>
    <property type="match status" value="1"/>
</dbReference>
<sequence>MVSQLPETHERTTSDYAELAETVRRLQAAVCAADPPPDVIRRVVRELARTSAELEGHRVPEQQRPAHRRPTPAVTHPSLIPYVITEVDATRLVAATRFTDAHLGGNGAVHGGQIPLLFDDLLGIFVEMKAQPGSRTAYLKVDYRRITPVDRPLRVEASIDRVEGRKTFVNGRLLDGACVCAVAEALFVRLLPGQP</sequence>
<keyword evidence="5" id="KW-0963">Cytoplasm</keyword>
<evidence type="ECO:0000256" key="16">
    <source>
        <dbReference type="ARBA" id="ARBA00038848"/>
    </source>
</evidence>
<keyword evidence="6" id="KW-0053">Apoptosis</keyword>
<evidence type="ECO:0000256" key="8">
    <source>
        <dbReference type="ARBA" id="ARBA00022832"/>
    </source>
</evidence>
<evidence type="ECO:0000256" key="11">
    <source>
        <dbReference type="ARBA" id="ARBA00023136"/>
    </source>
</evidence>
<evidence type="ECO:0000256" key="17">
    <source>
        <dbReference type="ARBA" id="ARBA00040123"/>
    </source>
</evidence>
<keyword evidence="8" id="KW-0276">Fatty acid metabolism</keyword>
<feature type="region of interest" description="Disordered" evidence="24">
    <location>
        <begin position="54"/>
        <end position="74"/>
    </location>
</feature>
<keyword evidence="27" id="KW-1185">Reference proteome</keyword>
<dbReference type="PANTHER" id="PTHR12418:SF19">
    <property type="entry name" value="ACYL-COENZYME A THIOESTERASE THEM4"/>
    <property type="match status" value="1"/>
</dbReference>
<evidence type="ECO:0000256" key="6">
    <source>
        <dbReference type="ARBA" id="ARBA00022703"/>
    </source>
</evidence>
<dbReference type="RefSeq" id="WP_094026517.1">
    <property type="nucleotide sequence ID" value="NZ_NGAF01000010.1"/>
</dbReference>
<dbReference type="InterPro" id="IPR006683">
    <property type="entry name" value="Thioestr_dom"/>
</dbReference>
<keyword evidence="12" id="KW-0966">Cell projection</keyword>
<feature type="domain" description="Thioesterase" evidence="25">
    <location>
        <begin position="106"/>
        <end position="175"/>
    </location>
</feature>
<dbReference type="GO" id="GO:0005737">
    <property type="term" value="C:cytoplasm"/>
    <property type="evidence" value="ECO:0007669"/>
    <property type="project" value="UniProtKB-SubCell"/>
</dbReference>
<evidence type="ECO:0000256" key="22">
    <source>
        <dbReference type="ARBA" id="ARBA00048074"/>
    </source>
</evidence>
<dbReference type="AlphaFoldDB" id="A0A231H344"/>
<evidence type="ECO:0000256" key="2">
    <source>
        <dbReference type="ARBA" id="ARBA00004496"/>
    </source>
</evidence>
<evidence type="ECO:0000256" key="23">
    <source>
        <dbReference type="ARBA" id="ARBA00048180"/>
    </source>
</evidence>
<evidence type="ECO:0000256" key="20">
    <source>
        <dbReference type="ARBA" id="ARBA00047734"/>
    </source>
</evidence>
<evidence type="ECO:0000256" key="18">
    <source>
        <dbReference type="ARBA" id="ARBA00043210"/>
    </source>
</evidence>
<comment type="catalytic activity">
    <reaction evidence="19">
        <text>octanoyl-CoA + H2O = octanoate + CoA + H(+)</text>
        <dbReference type="Rhea" id="RHEA:30143"/>
        <dbReference type="ChEBI" id="CHEBI:15377"/>
        <dbReference type="ChEBI" id="CHEBI:15378"/>
        <dbReference type="ChEBI" id="CHEBI:25646"/>
        <dbReference type="ChEBI" id="CHEBI:57287"/>
        <dbReference type="ChEBI" id="CHEBI:57386"/>
    </reaction>
    <physiologicalReaction direction="left-to-right" evidence="19">
        <dbReference type="Rhea" id="RHEA:30144"/>
    </physiologicalReaction>
</comment>
<dbReference type="GeneID" id="66723447"/>
<organism evidence="26 27">
    <name type="scientific">Nocardia cerradoensis</name>
    <dbReference type="NCBI Taxonomy" id="85688"/>
    <lineage>
        <taxon>Bacteria</taxon>
        <taxon>Bacillati</taxon>
        <taxon>Actinomycetota</taxon>
        <taxon>Actinomycetes</taxon>
        <taxon>Mycobacteriales</taxon>
        <taxon>Nocardiaceae</taxon>
        <taxon>Nocardia</taxon>
    </lineage>
</organism>
<dbReference type="CDD" id="cd03443">
    <property type="entry name" value="PaaI_thioesterase"/>
    <property type="match status" value="1"/>
</dbReference>
<evidence type="ECO:0000256" key="7">
    <source>
        <dbReference type="ARBA" id="ARBA00022801"/>
    </source>
</evidence>
<evidence type="ECO:0000256" key="10">
    <source>
        <dbReference type="ARBA" id="ARBA00023098"/>
    </source>
</evidence>
<comment type="catalytic activity">
    <reaction evidence="13">
        <text>(5Z,8Z,11Z,14Z)-eicosatetraenoyl-CoA + H2O = (5Z,8Z,11Z,14Z)-eicosatetraenoate + CoA + H(+)</text>
        <dbReference type="Rhea" id="RHEA:40151"/>
        <dbReference type="ChEBI" id="CHEBI:15377"/>
        <dbReference type="ChEBI" id="CHEBI:15378"/>
        <dbReference type="ChEBI" id="CHEBI:32395"/>
        <dbReference type="ChEBI" id="CHEBI:57287"/>
        <dbReference type="ChEBI" id="CHEBI:57368"/>
    </reaction>
    <physiologicalReaction direction="left-to-right" evidence="13">
        <dbReference type="Rhea" id="RHEA:40152"/>
    </physiologicalReaction>
</comment>
<dbReference type="GO" id="GO:0016020">
    <property type="term" value="C:membrane"/>
    <property type="evidence" value="ECO:0007669"/>
    <property type="project" value="UniProtKB-SubCell"/>
</dbReference>
<dbReference type="Pfam" id="PF03061">
    <property type="entry name" value="4HBT"/>
    <property type="match status" value="1"/>
</dbReference>
<gene>
    <name evidence="26" type="ORF">B7C42_04669</name>
</gene>
<evidence type="ECO:0000256" key="1">
    <source>
        <dbReference type="ARBA" id="ARBA00004170"/>
    </source>
</evidence>
<comment type="catalytic activity">
    <reaction evidence="21">
        <text>decanoyl-CoA + H2O = decanoate + CoA + H(+)</text>
        <dbReference type="Rhea" id="RHEA:40059"/>
        <dbReference type="ChEBI" id="CHEBI:15377"/>
        <dbReference type="ChEBI" id="CHEBI:15378"/>
        <dbReference type="ChEBI" id="CHEBI:27689"/>
        <dbReference type="ChEBI" id="CHEBI:57287"/>
        <dbReference type="ChEBI" id="CHEBI:61430"/>
    </reaction>
    <physiologicalReaction direction="left-to-right" evidence="21">
        <dbReference type="Rhea" id="RHEA:40060"/>
    </physiologicalReaction>
</comment>
<dbReference type="Proteomes" id="UP000215506">
    <property type="component" value="Unassembled WGS sequence"/>
</dbReference>
<evidence type="ECO:0000259" key="25">
    <source>
        <dbReference type="Pfam" id="PF03061"/>
    </source>
</evidence>